<dbReference type="KEGG" id="lnu:N7U66_20780"/>
<dbReference type="SUPFAM" id="SSF51905">
    <property type="entry name" value="FAD/NAD(P)-binding domain"/>
    <property type="match status" value="1"/>
</dbReference>
<organism evidence="2 3">
    <name type="scientific">Lacinutrix neustonica</name>
    <dbReference type="NCBI Taxonomy" id="2980107"/>
    <lineage>
        <taxon>Bacteria</taxon>
        <taxon>Pseudomonadati</taxon>
        <taxon>Bacteroidota</taxon>
        <taxon>Flavobacteriia</taxon>
        <taxon>Flavobacteriales</taxon>
        <taxon>Flavobacteriaceae</taxon>
        <taxon>Lacinutrix</taxon>
    </lineage>
</organism>
<keyword evidence="3" id="KW-1185">Reference proteome</keyword>
<dbReference type="InterPro" id="IPR036188">
    <property type="entry name" value="FAD/NAD-bd_sf"/>
</dbReference>
<reference evidence="2" key="1">
    <citation type="submission" date="2022-11" db="EMBL/GenBank/DDBJ databases">
        <title>Lacinutrix neustonica HL-RS19T sp. nov., isolated from the surface microlayer sample of brackish Lake Shihwa.</title>
        <authorList>
            <person name="Choi J.Y."/>
            <person name="Hwang C.Y."/>
        </authorList>
    </citation>
    <scope>NUCLEOTIDE SEQUENCE</scope>
    <source>
        <strain evidence="2">HL-RS19</strain>
    </source>
</reference>
<sequence length="580" mass="65302">MPLTIAIIGSGPRGLSALENIFQSQANSSIKTSINVLLFEKTEQLGCGFIYRSNQPDSNWLNISERALTLAERPKIQGNALEIEAFPSYHQWTGKTKDDILNNNHEVFPKRSEMGQYLRERYDSIASALKPLGLLTVINSEVHDITSNEEDFTILTNTEEKHSADEVVLTIGHQNTKLSKQLETWANYAENHPGIKLFTNPYPIKPILEVDFKNVSHRVGIRGFGLAMIDLVRAITTASGGVFEITDELTHKMVYKRGRKKLKLIPFSLDGLPMACKPLNAQVDALFTPPEAKLLAFKYDLLRVRDDENYDNGNRFLIEAFATIASHQFLSLKNKAYKHQFSTHELKMIINNYLKDADFSHALMLSKKQAPEKIIQSFIDMATAFKPISLDYCIGQVWRHCEPIIYKMMSHSNLKDDVISEVIKLDERMKRYAFGPPIESLQQLLALTYEGTLDLIFVNNPKITSTTKGWLMEKDTQKACVNVMINSVLDSPQIIKVTSKIVTNLLEDRVIQPIHNQLGVKTQPNGLVISKNSKQTLHLALLGRLAKGSIVGVDAILECFGSRVKDWADGVIERHGNNAK</sequence>
<gene>
    <name evidence="2" type="ORF">N7U66_20780</name>
</gene>
<dbReference type="Proteomes" id="UP001164705">
    <property type="component" value="Chromosome"/>
</dbReference>
<evidence type="ECO:0000259" key="1">
    <source>
        <dbReference type="Pfam" id="PF13454"/>
    </source>
</evidence>
<name>A0A9E8MXN7_9FLAO</name>
<feature type="domain" description="FAD-dependent urate hydroxylase HpyO/Asp monooxygenase CreE-like FAD/NAD(P)-binding" evidence="1">
    <location>
        <begin position="6"/>
        <end position="174"/>
    </location>
</feature>
<dbReference type="EMBL" id="CP113088">
    <property type="protein sequence ID" value="WAC02174.1"/>
    <property type="molecule type" value="Genomic_DNA"/>
</dbReference>
<protein>
    <submittedName>
        <fullName evidence="2">FAD/NAD(P)-binding protein</fullName>
    </submittedName>
</protein>
<proteinExistence type="predicted"/>
<dbReference type="AlphaFoldDB" id="A0A9E8MXN7"/>
<evidence type="ECO:0000313" key="3">
    <source>
        <dbReference type="Proteomes" id="UP001164705"/>
    </source>
</evidence>
<evidence type="ECO:0000313" key="2">
    <source>
        <dbReference type="EMBL" id="WAC02174.1"/>
    </source>
</evidence>
<dbReference type="RefSeq" id="WP_267676769.1">
    <property type="nucleotide sequence ID" value="NZ_CP113088.1"/>
</dbReference>
<dbReference type="PANTHER" id="PTHR40254">
    <property type="entry name" value="BLR0577 PROTEIN"/>
    <property type="match status" value="1"/>
</dbReference>
<dbReference type="PANTHER" id="PTHR40254:SF1">
    <property type="entry name" value="BLR0577 PROTEIN"/>
    <property type="match status" value="1"/>
</dbReference>
<dbReference type="InterPro" id="IPR038732">
    <property type="entry name" value="HpyO/CreE_NAD-binding"/>
</dbReference>
<dbReference type="Gene3D" id="3.50.50.60">
    <property type="entry name" value="FAD/NAD(P)-binding domain"/>
    <property type="match status" value="2"/>
</dbReference>
<dbReference type="Pfam" id="PF13454">
    <property type="entry name" value="NAD_binding_9"/>
    <property type="match status" value="1"/>
</dbReference>
<dbReference type="InterPro" id="IPR052189">
    <property type="entry name" value="L-asp_N-monooxygenase_NS-form"/>
</dbReference>
<accession>A0A9E8MXN7</accession>